<proteinExistence type="predicted"/>
<dbReference type="InterPro" id="IPR029063">
    <property type="entry name" value="SAM-dependent_MTases_sf"/>
</dbReference>
<dbReference type="EMBL" id="CP074133">
    <property type="protein sequence ID" value="QUX23962.1"/>
    <property type="molecule type" value="Genomic_DNA"/>
</dbReference>
<dbReference type="Pfam" id="PF13649">
    <property type="entry name" value="Methyltransf_25"/>
    <property type="match status" value="1"/>
</dbReference>
<dbReference type="Gene3D" id="3.40.50.150">
    <property type="entry name" value="Vaccinia Virus protein VP39"/>
    <property type="match status" value="1"/>
</dbReference>
<dbReference type="PANTHER" id="PTHR43591">
    <property type="entry name" value="METHYLTRANSFERASE"/>
    <property type="match status" value="1"/>
</dbReference>
<sequence length="272" mass="28827">MTTSAWAALYDRCADGYDPHVGHFAVLGRRLVDLVDPLPGERVLDVAAGRGACLFPAAERVGPAGAVHGVDLSEGMVRQLAADIAGRGTANATAARMDAQALTVAEGSYDRVLCAFALFLMPDPGSAARGFLRALRPGGRCGVSVPVEQLMPGDRAAMSDLFRSVALRAGPAAARRPDFGMNAGGLLAEAGFTGVRVVEEESAFVFADTAAWWEWTWTTGFRAFYERLPADLLEEFRERAFALLEPAVTREGLPATARTRFAVGTRPGGPGM</sequence>
<dbReference type="PANTHER" id="PTHR43591:SF24">
    <property type="entry name" value="2-METHOXY-6-POLYPRENYL-1,4-BENZOQUINOL METHYLASE, MITOCHONDRIAL"/>
    <property type="match status" value="1"/>
</dbReference>
<keyword evidence="2" id="KW-0808">Transferase</keyword>
<keyword evidence="2" id="KW-0489">Methyltransferase</keyword>
<protein>
    <submittedName>
        <fullName evidence="2">Methyltransferase domain-containing protein</fullName>
    </submittedName>
</protein>
<dbReference type="GO" id="GO:0008168">
    <property type="term" value="F:methyltransferase activity"/>
    <property type="evidence" value="ECO:0007669"/>
    <property type="project" value="UniProtKB-KW"/>
</dbReference>
<dbReference type="InterPro" id="IPR041698">
    <property type="entry name" value="Methyltransf_25"/>
</dbReference>
<organism evidence="2 3">
    <name type="scientific">Nocardiopsis changdeensis</name>
    <dbReference type="NCBI Taxonomy" id="2831969"/>
    <lineage>
        <taxon>Bacteria</taxon>
        <taxon>Bacillati</taxon>
        <taxon>Actinomycetota</taxon>
        <taxon>Actinomycetes</taxon>
        <taxon>Streptosporangiales</taxon>
        <taxon>Nocardiopsidaceae</taxon>
        <taxon>Nocardiopsis</taxon>
    </lineage>
</organism>
<dbReference type="RefSeq" id="WP_220565219.1">
    <property type="nucleotide sequence ID" value="NZ_CP074133.1"/>
</dbReference>
<dbReference type="Proteomes" id="UP000676079">
    <property type="component" value="Chromosome"/>
</dbReference>
<gene>
    <name evidence="2" type="ORF">KGD84_06430</name>
</gene>
<name>A0ABX8BS74_9ACTN</name>
<accession>A0ABX8BS74</accession>
<keyword evidence="3" id="KW-1185">Reference proteome</keyword>
<evidence type="ECO:0000313" key="3">
    <source>
        <dbReference type="Proteomes" id="UP000676079"/>
    </source>
</evidence>
<dbReference type="SUPFAM" id="SSF53335">
    <property type="entry name" value="S-adenosyl-L-methionine-dependent methyltransferases"/>
    <property type="match status" value="1"/>
</dbReference>
<dbReference type="GO" id="GO:0032259">
    <property type="term" value="P:methylation"/>
    <property type="evidence" value="ECO:0007669"/>
    <property type="project" value="UniProtKB-KW"/>
</dbReference>
<evidence type="ECO:0000313" key="2">
    <source>
        <dbReference type="EMBL" id="QUX23962.1"/>
    </source>
</evidence>
<dbReference type="CDD" id="cd02440">
    <property type="entry name" value="AdoMet_MTases"/>
    <property type="match status" value="1"/>
</dbReference>
<reference evidence="2 3" key="1">
    <citation type="submission" date="2021-05" db="EMBL/GenBank/DDBJ databases">
        <title>Direct Submission.</title>
        <authorList>
            <person name="Li K."/>
            <person name="Gao J."/>
        </authorList>
    </citation>
    <scope>NUCLEOTIDE SEQUENCE [LARGE SCALE GENOMIC DNA]</scope>
    <source>
        <strain evidence="2 3">Mg02</strain>
    </source>
</reference>
<evidence type="ECO:0000259" key="1">
    <source>
        <dbReference type="Pfam" id="PF13649"/>
    </source>
</evidence>
<feature type="domain" description="Methyltransferase" evidence="1">
    <location>
        <begin position="43"/>
        <end position="139"/>
    </location>
</feature>